<evidence type="ECO:0000313" key="3">
    <source>
        <dbReference type="Proteomes" id="UP000297966"/>
    </source>
</evidence>
<accession>A0A4Y9LPM3</accession>
<keyword evidence="3" id="KW-1185">Reference proteome</keyword>
<evidence type="ECO:0000256" key="1">
    <source>
        <dbReference type="SAM" id="MobiDB-lite"/>
    </source>
</evidence>
<name>A0A4Y9LPM3_9BRAD</name>
<proteinExistence type="predicted"/>
<protein>
    <submittedName>
        <fullName evidence="2">Uncharacterized protein</fullName>
    </submittedName>
</protein>
<evidence type="ECO:0000313" key="2">
    <source>
        <dbReference type="EMBL" id="TFV45281.1"/>
    </source>
</evidence>
<sequence length="71" mass="8017">MCRSSSSARLPPHRHCEEPLRRSNPDFLRGKILDCFASAVALRAMADKALAMTEYGDRVHPTLNNYTARRS</sequence>
<comment type="caution">
    <text evidence="2">The sequence shown here is derived from an EMBL/GenBank/DDBJ whole genome shotgun (WGS) entry which is preliminary data.</text>
</comment>
<feature type="region of interest" description="Disordered" evidence="1">
    <location>
        <begin position="1"/>
        <end position="21"/>
    </location>
</feature>
<dbReference type="AlphaFoldDB" id="A0A4Y9LPM3"/>
<gene>
    <name evidence="2" type="ORF">E4K65_24760</name>
</gene>
<dbReference type="OrthoDB" id="8253490at2"/>
<reference evidence="2 3" key="1">
    <citation type="submission" date="2019-03" db="EMBL/GenBank/DDBJ databases">
        <title>Bradyrhizobium diversity isolated from nodules of Chamaecrista fasciculata.</title>
        <authorList>
            <person name="Klepa M.S."/>
            <person name="Urquiaga M.O."/>
            <person name="Hungria M."/>
            <person name="Delamuta J.R."/>
        </authorList>
    </citation>
    <scope>NUCLEOTIDE SEQUENCE [LARGE SCALE GENOMIC DNA]</scope>
    <source>
        <strain evidence="2 3">CNPSo 3448</strain>
    </source>
</reference>
<dbReference type="EMBL" id="SPQT01000015">
    <property type="protein sequence ID" value="TFV45281.1"/>
    <property type="molecule type" value="Genomic_DNA"/>
</dbReference>
<organism evidence="2 3">
    <name type="scientific">Bradyrhizobium niftali</name>
    <dbReference type="NCBI Taxonomy" id="2560055"/>
    <lineage>
        <taxon>Bacteria</taxon>
        <taxon>Pseudomonadati</taxon>
        <taxon>Pseudomonadota</taxon>
        <taxon>Alphaproteobacteria</taxon>
        <taxon>Hyphomicrobiales</taxon>
        <taxon>Nitrobacteraceae</taxon>
        <taxon>Bradyrhizobium</taxon>
    </lineage>
</organism>
<dbReference type="Proteomes" id="UP000297966">
    <property type="component" value="Unassembled WGS sequence"/>
</dbReference>